<gene>
    <name evidence="3" type="ORF">DW222_13770</name>
    <name evidence="2" type="ORF">DW767_14240</name>
</gene>
<name>A0A414I5J2_9FIRM</name>
<evidence type="ECO:0000313" key="4">
    <source>
        <dbReference type="Proteomes" id="UP000284024"/>
    </source>
</evidence>
<accession>A0A414I5J2</accession>
<protein>
    <recommendedName>
        <fullName evidence="6">Leucine-rich repeat domain-containing protein</fullName>
    </recommendedName>
</protein>
<evidence type="ECO:0000313" key="5">
    <source>
        <dbReference type="Proteomes" id="UP000284644"/>
    </source>
</evidence>
<dbReference type="EMBL" id="QSJW01000009">
    <property type="protein sequence ID" value="RHE10708.1"/>
    <property type="molecule type" value="Genomic_DNA"/>
</dbReference>
<proteinExistence type="predicted"/>
<evidence type="ECO:0000256" key="1">
    <source>
        <dbReference type="SAM" id="Phobius"/>
    </source>
</evidence>
<dbReference type="AlphaFoldDB" id="A0A414I5J2"/>
<evidence type="ECO:0000313" key="3">
    <source>
        <dbReference type="EMBL" id="RHH16616.1"/>
    </source>
</evidence>
<keyword evidence="1" id="KW-1133">Transmembrane helix</keyword>
<organism evidence="2 5">
    <name type="scientific">Blautia obeum</name>
    <dbReference type="NCBI Taxonomy" id="40520"/>
    <lineage>
        <taxon>Bacteria</taxon>
        <taxon>Bacillati</taxon>
        <taxon>Bacillota</taxon>
        <taxon>Clostridia</taxon>
        <taxon>Lachnospirales</taxon>
        <taxon>Lachnospiraceae</taxon>
        <taxon>Blautia</taxon>
    </lineage>
</organism>
<evidence type="ECO:0008006" key="6">
    <source>
        <dbReference type="Google" id="ProtNLM"/>
    </source>
</evidence>
<feature type="transmembrane region" description="Helical" evidence="1">
    <location>
        <begin position="12"/>
        <end position="31"/>
    </location>
</feature>
<evidence type="ECO:0000313" key="2">
    <source>
        <dbReference type="EMBL" id="RHE10708.1"/>
    </source>
</evidence>
<comment type="caution">
    <text evidence="2">The sequence shown here is derived from an EMBL/GenBank/DDBJ whole genome shotgun (WGS) entry which is preliminary data.</text>
</comment>
<dbReference type="Gene3D" id="3.40.50.12480">
    <property type="match status" value="1"/>
</dbReference>
<keyword evidence="1" id="KW-0472">Membrane</keyword>
<dbReference type="Proteomes" id="UP000284644">
    <property type="component" value="Unassembled WGS sequence"/>
</dbReference>
<dbReference type="RefSeq" id="WP_118045761.1">
    <property type="nucleotide sequence ID" value="NZ_QRJH01000008.1"/>
</dbReference>
<keyword evidence="1" id="KW-0812">Transmembrane</keyword>
<reference evidence="4 5" key="1">
    <citation type="submission" date="2018-08" db="EMBL/GenBank/DDBJ databases">
        <title>A genome reference for cultivated species of the human gut microbiota.</title>
        <authorList>
            <person name="Zou Y."/>
            <person name="Xue W."/>
            <person name="Luo G."/>
        </authorList>
    </citation>
    <scope>NUCLEOTIDE SEQUENCE [LARGE SCALE GENOMIC DNA]</scope>
    <source>
        <strain evidence="3 4">AM18-2AC</strain>
        <strain evidence="2 5">AM29-25AC</strain>
    </source>
</reference>
<dbReference type="EMBL" id="QRJH01000008">
    <property type="protein sequence ID" value="RHH16616.1"/>
    <property type="molecule type" value="Genomic_DNA"/>
</dbReference>
<sequence>MDKRTVRRIVETALAVILAEQVFFLICGFGLPVQFGDTFMGELKSKYERLKETSGKRIVLVGGSGVAFDCDSALMDDFFPSYEIVNFGMYAGLGTKAVMDLSENYIHEGDIVILSPEQSEQTFSDYFNGEYMWQAADGAFGMLRDLKSENFEAMLGNFPRFALEKLNYVMKGQKPQTDSIYQKKSFNTYGDIELDTCRENILPNGYDVNQKVRFTEDVVQPEFMDYMNDWAKRLEKKGAVVWYRYCPVNKLSVEDMDDLAAYDVFLRQKLDFPVIGNPENSLMEAEWFFDTNFHLNQPGKEVNTVQLIRDMKAMLGDDRAVTVELPEKPHRTWGDVSAETRIWTAKDSETYQGEETIVIPENVTQIEDYAFSNCAGLKQIVLEQKDPSKCIVGQHLLDGTGAEILVPQMSVDSYKRNYFWSVYAGRIGKVTAHAEK</sequence>
<dbReference type="Proteomes" id="UP000284024">
    <property type="component" value="Unassembled WGS sequence"/>
</dbReference>